<accession>A0A5S6PGL5</accession>
<proteinExistence type="predicted"/>
<evidence type="ECO:0000256" key="1">
    <source>
        <dbReference type="SAM" id="Phobius"/>
    </source>
</evidence>
<evidence type="ECO:0000313" key="3">
    <source>
        <dbReference type="Proteomes" id="UP000006672"/>
    </source>
</evidence>
<dbReference type="WBParaSite" id="Bm20c.1">
    <property type="protein sequence ID" value="Bm20c.1"/>
    <property type="gene ID" value="WBGene00220281"/>
</dbReference>
<organism evidence="2">
    <name type="scientific">Brugia malayi</name>
    <name type="common">Filarial nematode worm</name>
    <dbReference type="NCBI Taxonomy" id="6279"/>
    <lineage>
        <taxon>Eukaryota</taxon>
        <taxon>Metazoa</taxon>
        <taxon>Ecdysozoa</taxon>
        <taxon>Nematoda</taxon>
        <taxon>Chromadorea</taxon>
        <taxon>Rhabditida</taxon>
        <taxon>Spirurina</taxon>
        <taxon>Spiruromorpha</taxon>
        <taxon>Filarioidea</taxon>
        <taxon>Onchocercidae</taxon>
        <taxon>Brugia</taxon>
    </lineage>
</organism>
<keyword evidence="3" id="KW-1185">Reference proteome</keyword>
<keyword evidence="1" id="KW-0472">Membrane</keyword>
<accession>A0A4E9EW96</accession>
<dbReference type="CTD" id="66059529"/>
<dbReference type="AlphaFoldDB" id="A0A4E9EW96"/>
<reference evidence="3" key="1">
    <citation type="journal article" date="2007" name="Science">
        <title>Draft genome of the filarial nematode parasite Brugia malayi.</title>
        <authorList>
            <person name="Ghedin E."/>
            <person name="Wang S."/>
            <person name="Spiro D."/>
            <person name="Caler E."/>
            <person name="Zhao Q."/>
            <person name="Crabtree J."/>
            <person name="Allen J.E."/>
            <person name="Delcher A.L."/>
            <person name="Guiliano D.B."/>
            <person name="Miranda-Saavedra D."/>
            <person name="Angiuoli S.V."/>
            <person name="Creasy T."/>
            <person name="Amedeo P."/>
            <person name="Haas B."/>
            <person name="El-Sayed N.M."/>
            <person name="Wortman J.R."/>
            <person name="Feldblyum T."/>
            <person name="Tallon L."/>
            <person name="Schatz M."/>
            <person name="Shumway M."/>
            <person name="Koo H."/>
            <person name="Salzberg S.L."/>
            <person name="Schobel S."/>
            <person name="Pertea M."/>
            <person name="Pop M."/>
            <person name="White O."/>
            <person name="Barton G.J."/>
            <person name="Carlow C.K."/>
            <person name="Crawford M.J."/>
            <person name="Daub J."/>
            <person name="Dimmic M.W."/>
            <person name="Estes C.F."/>
            <person name="Foster J.M."/>
            <person name="Ganatra M."/>
            <person name="Gregory W.F."/>
            <person name="Johnson N.M."/>
            <person name="Jin J."/>
            <person name="Komuniecki R."/>
            <person name="Korf I."/>
            <person name="Kumar S."/>
            <person name="Laney S."/>
            <person name="Li B.W."/>
            <person name="Li W."/>
            <person name="Lindblom T.H."/>
            <person name="Lustigman S."/>
            <person name="Ma D."/>
            <person name="Maina C.V."/>
            <person name="Martin D.M."/>
            <person name="McCarter J.P."/>
            <person name="McReynolds L."/>
            <person name="Mitreva M."/>
            <person name="Nutman T.B."/>
            <person name="Parkinson J."/>
            <person name="Peregrin-Alvarez J.M."/>
            <person name="Poole C."/>
            <person name="Ren Q."/>
            <person name="Saunders L."/>
            <person name="Sluder A.E."/>
            <person name="Smith K."/>
            <person name="Stanke M."/>
            <person name="Unnasch T.R."/>
            <person name="Ware J."/>
            <person name="Wei A.D."/>
            <person name="Weil G."/>
            <person name="Williams D.J."/>
            <person name="Zhang Y."/>
            <person name="Williams S.A."/>
            <person name="Fraser-Liggett C."/>
            <person name="Slatko B."/>
            <person name="Blaxter M.L."/>
            <person name="Scott A.L."/>
        </authorList>
    </citation>
    <scope>NUCLEOTIDE SEQUENCE</scope>
    <source>
        <strain evidence="3">FR3</strain>
    </source>
</reference>
<feature type="transmembrane region" description="Helical" evidence="1">
    <location>
        <begin position="15"/>
        <end position="36"/>
    </location>
</feature>
<dbReference type="Proteomes" id="UP000006672">
    <property type="component" value="Unassembled WGS sequence"/>
</dbReference>
<evidence type="ECO:0000313" key="2">
    <source>
        <dbReference type="EMBL" id="VIO88245.1"/>
    </source>
</evidence>
<dbReference type="OrthoDB" id="5840260at2759"/>
<protein>
    <submittedName>
        <fullName evidence="4">Bm20</fullName>
    </submittedName>
</protein>
<keyword evidence="1" id="KW-0812">Transmembrane</keyword>
<dbReference type="GeneID" id="66059529"/>
<dbReference type="RefSeq" id="XP_042930729.1">
    <property type="nucleotide sequence ID" value="XM_043074795.1"/>
</dbReference>
<reference evidence="4" key="3">
    <citation type="submission" date="2019-12" db="UniProtKB">
        <authorList>
            <consortium name="WormBaseParasite"/>
        </authorList>
    </citation>
    <scope>IDENTIFICATION</scope>
</reference>
<sequence>MVSGVIFILLLRTFALWRCLITTFLLILSVVIWVLFECSRKKLELTPAVPLVKGQKHLELDETQRSKGSQITASNVKNPLKPLKISLPEATEESEPKPIAASLKCGRTQASHTIPIIELFEGSKYEGEMSDYIYFTF</sequence>
<name>A0A4E9EW96_BRUMA</name>
<reference evidence="2" key="2">
    <citation type="submission" date="2019-04" db="EMBL/GenBank/DDBJ databases">
        <authorList>
            <person name="Howe K."/>
            <person name="Paulini M."/>
            <person name="Williams G."/>
        </authorList>
    </citation>
    <scope>NUCLEOTIDE SEQUENCE [LARGE SCALE GENOMIC DNA]</scope>
    <source>
        <strain evidence="2">FR3</strain>
    </source>
</reference>
<gene>
    <name evidence="2 4" type="primary">Bm20</name>
    <name evidence="2" type="ORF">BM_BM20</name>
</gene>
<dbReference type="EMBL" id="CAAKNF010000196">
    <property type="protein sequence ID" value="VIO88245.1"/>
    <property type="molecule type" value="Genomic_DNA"/>
</dbReference>
<evidence type="ECO:0000313" key="4">
    <source>
        <dbReference type="WBParaSite" id="Bm20c.1"/>
    </source>
</evidence>
<keyword evidence="1" id="KW-1133">Transmembrane helix</keyword>